<dbReference type="InterPro" id="IPR052155">
    <property type="entry name" value="Biofilm_reg_signaling"/>
</dbReference>
<dbReference type="NCBIfam" id="TIGR00254">
    <property type="entry name" value="GGDEF"/>
    <property type="match status" value="1"/>
</dbReference>
<dbReference type="PANTHER" id="PTHR44757">
    <property type="entry name" value="DIGUANYLATE CYCLASE DGCP"/>
    <property type="match status" value="1"/>
</dbReference>
<dbReference type="CDD" id="cd00130">
    <property type="entry name" value="PAS"/>
    <property type="match status" value="1"/>
</dbReference>
<dbReference type="SMART" id="SM00267">
    <property type="entry name" value="GGDEF"/>
    <property type="match status" value="1"/>
</dbReference>
<dbReference type="EMBL" id="LT629710">
    <property type="protein sequence ID" value="SDO72634.1"/>
    <property type="molecule type" value="Genomic_DNA"/>
</dbReference>
<dbReference type="SUPFAM" id="SSF55073">
    <property type="entry name" value="Nucleotide cyclase"/>
    <property type="match status" value="1"/>
</dbReference>
<dbReference type="SMART" id="SM00091">
    <property type="entry name" value="PAS"/>
    <property type="match status" value="1"/>
</dbReference>
<dbReference type="InterPro" id="IPR035965">
    <property type="entry name" value="PAS-like_dom_sf"/>
</dbReference>
<reference evidence="2 3" key="1">
    <citation type="submission" date="2016-10" db="EMBL/GenBank/DDBJ databases">
        <authorList>
            <person name="de Groot N.N."/>
        </authorList>
    </citation>
    <scope>NUCLEOTIDE SEQUENCE [LARGE SCALE GENOMIC DNA]</scope>
    <source>
        <strain evidence="3">P4-7,KCTC 19426,CECT 7604</strain>
    </source>
</reference>
<dbReference type="STRING" id="1090615.SAMN04515671_1837"/>
<name>A0A1H0LX03_9ACTN</name>
<gene>
    <name evidence="2" type="ORF">SAMN04515671_1837</name>
</gene>
<dbReference type="SUPFAM" id="SSF55785">
    <property type="entry name" value="PYP-like sensor domain (PAS domain)"/>
    <property type="match status" value="1"/>
</dbReference>
<organism evidence="2 3">
    <name type="scientific">Nakamurella panacisegetis</name>
    <dbReference type="NCBI Taxonomy" id="1090615"/>
    <lineage>
        <taxon>Bacteria</taxon>
        <taxon>Bacillati</taxon>
        <taxon>Actinomycetota</taxon>
        <taxon>Actinomycetes</taxon>
        <taxon>Nakamurellales</taxon>
        <taxon>Nakamurellaceae</taxon>
        <taxon>Nakamurella</taxon>
    </lineage>
</organism>
<evidence type="ECO:0000259" key="1">
    <source>
        <dbReference type="PROSITE" id="PS50887"/>
    </source>
</evidence>
<evidence type="ECO:0000313" key="2">
    <source>
        <dbReference type="EMBL" id="SDO72634.1"/>
    </source>
</evidence>
<dbReference type="InterPro" id="IPR043128">
    <property type="entry name" value="Rev_trsase/Diguanyl_cyclase"/>
</dbReference>
<feature type="domain" description="GGDEF" evidence="1">
    <location>
        <begin position="189"/>
        <end position="324"/>
    </location>
</feature>
<dbReference type="RefSeq" id="WP_157695317.1">
    <property type="nucleotide sequence ID" value="NZ_LT629710.1"/>
</dbReference>
<dbReference type="InterPro" id="IPR000014">
    <property type="entry name" value="PAS"/>
</dbReference>
<protein>
    <submittedName>
        <fullName evidence="2">Diguanylate cyclase (GGDEF) domain-containing protein</fullName>
    </submittedName>
</protein>
<dbReference type="PROSITE" id="PS50887">
    <property type="entry name" value="GGDEF"/>
    <property type="match status" value="1"/>
</dbReference>
<dbReference type="Gene3D" id="3.30.450.20">
    <property type="entry name" value="PAS domain"/>
    <property type="match status" value="1"/>
</dbReference>
<proteinExistence type="predicted"/>
<dbReference type="CDD" id="cd01949">
    <property type="entry name" value="GGDEF"/>
    <property type="match status" value="1"/>
</dbReference>
<dbReference type="Proteomes" id="UP000198741">
    <property type="component" value="Chromosome I"/>
</dbReference>
<accession>A0A1H0LX03</accession>
<dbReference type="PANTHER" id="PTHR44757:SF2">
    <property type="entry name" value="BIOFILM ARCHITECTURE MAINTENANCE PROTEIN MBAA"/>
    <property type="match status" value="1"/>
</dbReference>
<evidence type="ECO:0000313" key="3">
    <source>
        <dbReference type="Proteomes" id="UP000198741"/>
    </source>
</evidence>
<dbReference type="Gene3D" id="3.30.70.270">
    <property type="match status" value="1"/>
</dbReference>
<dbReference type="InterPro" id="IPR029787">
    <property type="entry name" value="Nucleotide_cyclase"/>
</dbReference>
<sequence>MIPAPGIPPQRGGLTWTGPRATAVPDLDEPTPAQLAAIRATLAAIPMAAVAHTLSYRLIDANADCAELLSLNPTQIQGRAVRDFIPESDLQHAMDTARAVIATDGAAPRPSNSLRRLISGDGQELTCWMHVGLATIAGFTCFVACIDLINPVLSDAHRWRHRAEHDELTGLRRRGTMLDQVGRWLKSESAVILAFLDIDDFKSINDTYGHAAGDHVLTNVARRLEEHAPPGCAVGRLSGDEFVMALPVRHSHSVEALANLLTTVGARCGDKPIAWNDDLLVISISVGVTVSRPGEASSSLLSRADDAMYEQKSRQKAHVGRSVR</sequence>
<dbReference type="InterPro" id="IPR000160">
    <property type="entry name" value="GGDEF_dom"/>
</dbReference>
<dbReference type="Pfam" id="PF00990">
    <property type="entry name" value="GGDEF"/>
    <property type="match status" value="1"/>
</dbReference>
<keyword evidence="3" id="KW-1185">Reference proteome</keyword>
<dbReference type="OrthoDB" id="23692at2"/>
<dbReference type="AlphaFoldDB" id="A0A1H0LX03"/>